<evidence type="ECO:0000256" key="4">
    <source>
        <dbReference type="ARBA" id="ARBA00022692"/>
    </source>
</evidence>
<dbReference type="AlphaFoldDB" id="A0A7R8VPB6"/>
<evidence type="ECO:0000256" key="6">
    <source>
        <dbReference type="ARBA" id="ARBA00023136"/>
    </source>
</evidence>
<comment type="similarity">
    <text evidence="2">Belongs to the CSC1 (TC 1.A.17) family.</text>
</comment>
<feature type="domain" description="CSC1/OSCA1-like 7TM region" evidence="8">
    <location>
        <begin position="432"/>
        <end position="690"/>
    </location>
</feature>
<dbReference type="PANTHER" id="PTHR13018">
    <property type="entry name" value="PROBABLE MEMBRANE PROTEIN DUF221-RELATED"/>
    <property type="match status" value="1"/>
</dbReference>
<feature type="transmembrane region" description="Helical" evidence="7">
    <location>
        <begin position="617"/>
        <end position="644"/>
    </location>
</feature>
<evidence type="ECO:0000256" key="3">
    <source>
        <dbReference type="ARBA" id="ARBA00022448"/>
    </source>
</evidence>
<evidence type="ECO:0000259" key="8">
    <source>
        <dbReference type="Pfam" id="PF02714"/>
    </source>
</evidence>
<feature type="transmembrane region" description="Helical" evidence="7">
    <location>
        <begin position="206"/>
        <end position="225"/>
    </location>
</feature>
<dbReference type="EMBL" id="OA569129">
    <property type="protein sequence ID" value="CAD7202233.1"/>
    <property type="molecule type" value="Genomic_DNA"/>
</dbReference>
<gene>
    <name evidence="11" type="ORF">TDIB3V08_LOCUS8418</name>
</gene>
<feature type="domain" description="CSC1/OSCA1-like N-terminal transmembrane" evidence="9">
    <location>
        <begin position="57"/>
        <end position="217"/>
    </location>
</feature>
<comment type="subcellular location">
    <subcellularLocation>
        <location evidence="1">Membrane</location>
        <topology evidence="1">Multi-pass membrane protein</topology>
    </subcellularLocation>
</comment>
<feature type="transmembrane region" description="Helical" evidence="7">
    <location>
        <begin position="474"/>
        <end position="493"/>
    </location>
</feature>
<dbReference type="InterPro" id="IPR045122">
    <property type="entry name" value="Csc1-like"/>
</dbReference>
<protein>
    <recommendedName>
        <fullName evidence="12">CSC1-like protein</fullName>
    </recommendedName>
</protein>
<feature type="transmembrane region" description="Helical" evidence="7">
    <location>
        <begin position="58"/>
        <end position="75"/>
    </location>
</feature>
<keyword evidence="5 7" id="KW-1133">Transmembrane helix</keyword>
<proteinExistence type="inferred from homology"/>
<accession>A0A7R8VPB6</accession>
<dbReference type="Pfam" id="PF02714">
    <property type="entry name" value="RSN1_7TM"/>
    <property type="match status" value="1"/>
</dbReference>
<name>A0A7R8VPB6_TIMDO</name>
<dbReference type="InterPro" id="IPR003864">
    <property type="entry name" value="CSC1/OSCA1-like_7TM"/>
</dbReference>
<keyword evidence="3" id="KW-0813">Transport</keyword>
<evidence type="ECO:0000256" key="1">
    <source>
        <dbReference type="ARBA" id="ARBA00004141"/>
    </source>
</evidence>
<feature type="transmembrane region" description="Helical" evidence="7">
    <location>
        <begin position="161"/>
        <end position="181"/>
    </location>
</feature>
<dbReference type="Pfam" id="PF14703">
    <property type="entry name" value="PHM7_cyt"/>
    <property type="match status" value="1"/>
</dbReference>
<dbReference type="GO" id="GO:0005886">
    <property type="term" value="C:plasma membrane"/>
    <property type="evidence" value="ECO:0007669"/>
    <property type="project" value="TreeGrafter"/>
</dbReference>
<evidence type="ECO:0000256" key="7">
    <source>
        <dbReference type="SAM" id="Phobius"/>
    </source>
</evidence>
<evidence type="ECO:0000259" key="9">
    <source>
        <dbReference type="Pfam" id="PF13967"/>
    </source>
</evidence>
<organism evidence="11">
    <name type="scientific">Timema douglasi</name>
    <name type="common">Walking stick</name>
    <dbReference type="NCBI Taxonomy" id="61478"/>
    <lineage>
        <taxon>Eukaryota</taxon>
        <taxon>Metazoa</taxon>
        <taxon>Ecdysozoa</taxon>
        <taxon>Arthropoda</taxon>
        <taxon>Hexapoda</taxon>
        <taxon>Insecta</taxon>
        <taxon>Pterygota</taxon>
        <taxon>Neoptera</taxon>
        <taxon>Polyneoptera</taxon>
        <taxon>Phasmatodea</taxon>
        <taxon>Timematodea</taxon>
        <taxon>Timematoidea</taxon>
        <taxon>Timematidae</taxon>
        <taxon>Timema</taxon>
    </lineage>
</organism>
<dbReference type="InterPro" id="IPR027815">
    <property type="entry name" value="CSC1/OSCA1-like_cyt"/>
</dbReference>
<keyword evidence="6 7" id="KW-0472">Membrane</keyword>
<dbReference type="PANTHER" id="PTHR13018:SF5">
    <property type="entry name" value="RE44586P"/>
    <property type="match status" value="1"/>
</dbReference>
<feature type="transmembrane region" description="Helical" evidence="7">
    <location>
        <begin position="514"/>
        <end position="533"/>
    </location>
</feature>
<feature type="transmembrane region" description="Helical" evidence="7">
    <location>
        <begin position="433"/>
        <end position="454"/>
    </location>
</feature>
<feature type="domain" description="CSC1/OSCA1-like cytosolic" evidence="10">
    <location>
        <begin position="242"/>
        <end position="420"/>
    </location>
</feature>
<evidence type="ECO:0000256" key="5">
    <source>
        <dbReference type="ARBA" id="ARBA00022989"/>
    </source>
</evidence>
<dbReference type="InterPro" id="IPR032880">
    <property type="entry name" value="CSC1/OSCA1-like_N"/>
</dbReference>
<dbReference type="GO" id="GO:0005227">
    <property type="term" value="F:calcium-activated cation channel activity"/>
    <property type="evidence" value="ECO:0007669"/>
    <property type="project" value="InterPro"/>
</dbReference>
<keyword evidence="4 7" id="KW-0812">Transmembrane</keyword>
<sequence length="870" mass="99073">MYFQPDLNFRYFPTMAPYNESESLLYGTGDTDPGQCNYLAKTHGKYITSVYEGIPENLVLNFMGWLLLLILFAVLRKKAWNYGRIALVQKNEEKWTQLFYGAMDDVTGSSEADSVISLDSNTQIDKGFCSWLTTIFRIKDESILQKCGPDAVQYLSFQRHILFYMSVMMVISLGVVLPINFQGTLQGDETNFGHTTLSNLDPNSPWLWVHVTLAILYLPLGIIIMRRFSITLKLEEEDAGVSRTLMITNIPRTYCDTADLQRHFREAYPEIEIQDIQLAYDITRVSVLDKECEKNYQAKLYCENHLKRTGVRLNMRPYLCGNACKCCGCRTVDAIEYYSEEESRFRGALEDERTTALKKPLGIAFVTLTSIEAAQKMYADHRPTCKCENNPSSSSVSRHLEPHRWQVSFAPSPKDLFWENLSLPSKYWYVKAVIVNLFLFIVLFFLTTPAIVVNFLKPLAENGLEKMSAVVSEFLPTLLLWTVSALMPVLVSYSDRFLSHWTRSEQNHSIMNKTFTLLLFMVLILPSLGLTSAEALLKWTINGHNETYRWECLFLPDKGAFFVNYVTTSAFIGTGLELIRFPELFMYAIHLCIARSKAETASVRKAILWEFSFGVQYAWMLLIFAMTVTYSLSCPLITPFGLLYMCMKHLVDRYNLYFAYGPSKISPRIHATAINIVIFSITLLQLSFLALSVLRRGLNDISIYSLVGVCITFMFLMAQIFLNWFKGFSPISYQHQSRRPPRSIDEGQGQALLISQCPNNGELIPEDTPSDLKQEPLIPAAVELTYEETLAESSPIHQFVPPVLQRSRENLNQPDVLSVTSPSEGLTILQRTYGTGTQDHAVDDIVASENGTINPHDRIYLYQDYEGSNA</sequence>
<evidence type="ECO:0000313" key="11">
    <source>
        <dbReference type="EMBL" id="CAD7202233.1"/>
    </source>
</evidence>
<reference evidence="11" key="1">
    <citation type="submission" date="2020-11" db="EMBL/GenBank/DDBJ databases">
        <authorList>
            <person name="Tran Van P."/>
        </authorList>
    </citation>
    <scope>NUCLEOTIDE SEQUENCE</scope>
</reference>
<evidence type="ECO:0000259" key="10">
    <source>
        <dbReference type="Pfam" id="PF14703"/>
    </source>
</evidence>
<evidence type="ECO:0000256" key="2">
    <source>
        <dbReference type="ARBA" id="ARBA00007779"/>
    </source>
</evidence>
<feature type="transmembrane region" description="Helical" evidence="7">
    <location>
        <begin position="701"/>
        <end position="725"/>
    </location>
</feature>
<dbReference type="Pfam" id="PF13967">
    <property type="entry name" value="RSN1_TM"/>
    <property type="match status" value="1"/>
</dbReference>
<feature type="transmembrane region" description="Helical" evidence="7">
    <location>
        <begin position="673"/>
        <end position="695"/>
    </location>
</feature>
<evidence type="ECO:0008006" key="12">
    <source>
        <dbReference type="Google" id="ProtNLM"/>
    </source>
</evidence>